<dbReference type="GO" id="GO:0016787">
    <property type="term" value="F:hydrolase activity"/>
    <property type="evidence" value="ECO:0007669"/>
    <property type="project" value="UniProtKB-KW"/>
</dbReference>
<evidence type="ECO:0000313" key="2">
    <source>
        <dbReference type="Proteomes" id="UP001157017"/>
    </source>
</evidence>
<dbReference type="EMBL" id="BSUZ01000001">
    <property type="protein sequence ID" value="GMA87789.1"/>
    <property type="molecule type" value="Genomic_DNA"/>
</dbReference>
<proteinExistence type="predicted"/>
<sequence>MAIVAAVEHFTTFLGHWLLNSPALDRAGADPVMLDLLRWHAAEEVEHRSVAFDLAHHLDRRWVRRARSMLLVGYVLATLWVRGTRFLVDADPETTLRATWWRAARAARRGLVPSAWQVLRAWARWFRPGHHPRSEGSTRQAVAYLAASPAARAAG</sequence>
<dbReference type="InterPro" id="IPR016516">
    <property type="entry name" value="UCP07580"/>
</dbReference>
<evidence type="ECO:0000313" key="1">
    <source>
        <dbReference type="EMBL" id="GMA87789.1"/>
    </source>
</evidence>
<dbReference type="PANTHER" id="PTHR39456:SF1">
    <property type="entry name" value="METAL-DEPENDENT HYDROLASE"/>
    <property type="match status" value="1"/>
</dbReference>
<protein>
    <submittedName>
        <fullName evidence="1">Hydrolase</fullName>
    </submittedName>
</protein>
<keyword evidence="1" id="KW-0378">Hydrolase</keyword>
<dbReference type="Proteomes" id="UP001157017">
    <property type="component" value="Unassembled WGS sequence"/>
</dbReference>
<reference evidence="2" key="1">
    <citation type="journal article" date="2019" name="Int. J. Syst. Evol. Microbiol.">
        <title>The Global Catalogue of Microorganisms (GCM) 10K type strain sequencing project: providing services to taxonomists for standard genome sequencing and annotation.</title>
        <authorList>
            <consortium name="The Broad Institute Genomics Platform"/>
            <consortium name="The Broad Institute Genome Sequencing Center for Infectious Disease"/>
            <person name="Wu L."/>
            <person name="Ma J."/>
        </authorList>
    </citation>
    <scope>NUCLEOTIDE SEQUENCE [LARGE SCALE GENOMIC DNA]</scope>
    <source>
        <strain evidence="2">NBRC 108730</strain>
    </source>
</reference>
<dbReference type="PANTHER" id="PTHR39456">
    <property type="entry name" value="METAL-DEPENDENT HYDROLASE"/>
    <property type="match status" value="1"/>
</dbReference>
<dbReference type="Pfam" id="PF10118">
    <property type="entry name" value="Metal_hydrol"/>
    <property type="match status" value="1"/>
</dbReference>
<organism evidence="1 2">
    <name type="scientific">Angustibacter aerolatus</name>
    <dbReference type="NCBI Taxonomy" id="1162965"/>
    <lineage>
        <taxon>Bacteria</taxon>
        <taxon>Bacillati</taxon>
        <taxon>Actinomycetota</taxon>
        <taxon>Actinomycetes</taxon>
        <taxon>Kineosporiales</taxon>
        <taxon>Kineosporiaceae</taxon>
    </lineage>
</organism>
<accession>A0ABQ6JK82</accession>
<comment type="caution">
    <text evidence="1">The sequence shown here is derived from an EMBL/GenBank/DDBJ whole genome shotgun (WGS) entry which is preliminary data.</text>
</comment>
<gene>
    <name evidence="1" type="ORF">GCM10025868_30390</name>
</gene>
<keyword evidence="2" id="KW-1185">Reference proteome</keyword>
<name>A0ABQ6JK82_9ACTN</name>